<accession>A0ABN5SV09</accession>
<dbReference type="Proteomes" id="UP000274483">
    <property type="component" value="Chromosome"/>
</dbReference>
<sequence>MKYCLLIITIFLLSCSKNANAKEELEIQKTLTRFPFLKPQKDGKYVLERKIDLDSIKLSLYQSNDGQYNEIIVINNKNNCVSIPLFSNEFRDYWNFPNETSFPNISRTNTTFEAEYINGMKKLNLYDLNNFFPVSTEILQSLLHCKTNIETDSLAFYQKINPFFTNVVKPENEKDCLKRTIENFKTISNDSRKKIQNHIYYYDEARNRIYRFENTEKRENWPKANINIKSLRQDCITELITL</sequence>
<keyword evidence="3" id="KW-1185">Reference proteome</keyword>
<dbReference type="PROSITE" id="PS51257">
    <property type="entry name" value="PROKAR_LIPOPROTEIN"/>
    <property type="match status" value="1"/>
</dbReference>
<reference evidence="2 3" key="1">
    <citation type="submission" date="2018-11" db="EMBL/GenBank/DDBJ databases">
        <title>Proposal to divide the Flavobacteriaceae and reorganize its genera based on Amino Acid Identity values calculated from whole genome sequences.</title>
        <authorList>
            <person name="Nicholson A.C."/>
            <person name="Gulvik C.A."/>
            <person name="Whitney A.M."/>
            <person name="Humrighouse B.W."/>
            <person name="Bell M."/>
            <person name="Holmes B."/>
            <person name="Steigerwalt A.G."/>
            <person name="Villarma A."/>
            <person name="Sheth M."/>
            <person name="Batra D."/>
            <person name="Pryor J."/>
            <person name="Bernardet J.-F."/>
            <person name="Hugo C."/>
            <person name="Kampfer P."/>
            <person name="Newman J.D."/>
            <person name="McQuiston J.R."/>
        </authorList>
    </citation>
    <scope>NUCLEOTIDE SEQUENCE [LARGE SCALE GENOMIC DNA]</scope>
    <source>
        <strain evidence="2 3">H3001</strain>
    </source>
</reference>
<proteinExistence type="predicted"/>
<keyword evidence="1" id="KW-0732">Signal</keyword>
<evidence type="ECO:0008006" key="4">
    <source>
        <dbReference type="Google" id="ProtNLM"/>
    </source>
</evidence>
<name>A0ABN5SV09_9FLAO</name>
<feature type="signal peptide" evidence="1">
    <location>
        <begin position="1"/>
        <end position="21"/>
    </location>
</feature>
<protein>
    <recommendedName>
        <fullName evidence="4">Lipoprotein</fullName>
    </recommendedName>
</protein>
<feature type="chain" id="PRO_5047238365" description="Lipoprotein" evidence="1">
    <location>
        <begin position="22"/>
        <end position="242"/>
    </location>
</feature>
<organism evidence="2 3">
    <name type="scientific">Kaistella daneshvariae</name>
    <dbReference type="NCBI Taxonomy" id="2487074"/>
    <lineage>
        <taxon>Bacteria</taxon>
        <taxon>Pseudomonadati</taxon>
        <taxon>Bacteroidota</taxon>
        <taxon>Flavobacteriia</taxon>
        <taxon>Flavobacteriales</taxon>
        <taxon>Weeksellaceae</taxon>
        <taxon>Chryseobacterium group</taxon>
        <taxon>Kaistella</taxon>
    </lineage>
</organism>
<evidence type="ECO:0000256" key="1">
    <source>
        <dbReference type="SAM" id="SignalP"/>
    </source>
</evidence>
<evidence type="ECO:0000313" key="2">
    <source>
        <dbReference type="EMBL" id="AZI66163.1"/>
    </source>
</evidence>
<dbReference type="EMBL" id="CP034158">
    <property type="protein sequence ID" value="AZI66163.1"/>
    <property type="molecule type" value="Genomic_DNA"/>
</dbReference>
<evidence type="ECO:0000313" key="3">
    <source>
        <dbReference type="Proteomes" id="UP000274483"/>
    </source>
</evidence>
<dbReference type="RefSeq" id="WP_124756826.1">
    <property type="nucleotide sequence ID" value="NZ_CBCRWA010000001.1"/>
</dbReference>
<gene>
    <name evidence="2" type="ORF">EIB71_00030</name>
</gene>